<comment type="caution">
    <text evidence="1">The sequence shown here is derived from an EMBL/GenBank/DDBJ whole genome shotgun (WGS) entry which is preliminary data.</text>
</comment>
<dbReference type="Proteomes" id="UP001250218">
    <property type="component" value="Unassembled WGS sequence"/>
</dbReference>
<dbReference type="RefSeq" id="WP_227149792.1">
    <property type="nucleotide sequence ID" value="NZ_JAJCGA010000005.1"/>
</dbReference>
<dbReference type="EMBL" id="JARQDL010000009">
    <property type="protein sequence ID" value="MDT2946384.1"/>
    <property type="molecule type" value="Genomic_DNA"/>
</dbReference>
<dbReference type="AlphaFoldDB" id="A0AAW8UJV3"/>
<evidence type="ECO:0000313" key="1">
    <source>
        <dbReference type="EMBL" id="MDT2946384.1"/>
    </source>
</evidence>
<accession>A0AAW8UJV3</accession>
<name>A0AAW8UJV3_9LACT</name>
<gene>
    <name evidence="1" type="ORF">P7I04_10130</name>
</gene>
<protein>
    <submittedName>
        <fullName evidence="1">Uncharacterized protein</fullName>
    </submittedName>
</protein>
<evidence type="ECO:0000313" key="2">
    <source>
        <dbReference type="Proteomes" id="UP001250218"/>
    </source>
</evidence>
<organism evidence="1 2">
    <name type="scientific">Lactococcus lactis</name>
    <dbReference type="NCBI Taxonomy" id="1358"/>
    <lineage>
        <taxon>Bacteria</taxon>
        <taxon>Bacillati</taxon>
        <taxon>Bacillota</taxon>
        <taxon>Bacilli</taxon>
        <taxon>Lactobacillales</taxon>
        <taxon>Streptococcaceae</taxon>
        <taxon>Lactococcus</taxon>
    </lineage>
</organism>
<sequence>MENIKMITRYRTFDIKMNDSRKFIITFDSQFLNRFPYEFEESFEIVSEARDAIDRYWCNENRKFSEGMLI</sequence>
<proteinExistence type="predicted"/>
<reference evidence="1" key="1">
    <citation type="submission" date="2023-03" db="EMBL/GenBank/DDBJ databases">
        <authorList>
            <person name="Shen W."/>
            <person name="Cai J."/>
        </authorList>
    </citation>
    <scope>NUCLEOTIDE SEQUENCE</scope>
    <source>
        <strain evidence="1">Y37</strain>
    </source>
</reference>